<name>A0A853I9H8_9GAMM</name>
<dbReference type="EMBL" id="JACCKB010000014">
    <property type="protein sequence ID" value="NYZ66521.1"/>
    <property type="molecule type" value="Genomic_DNA"/>
</dbReference>
<gene>
    <name evidence="7" type="primary">metZ</name>
    <name evidence="10" type="ORF">H0A36_10910</name>
</gene>
<keyword evidence="3 7" id="KW-0808">Transferase</keyword>
<dbReference type="NCBIfam" id="TIGR01325">
    <property type="entry name" value="O_suc_HS_sulf"/>
    <property type="match status" value="1"/>
</dbReference>
<dbReference type="InterPro" id="IPR015424">
    <property type="entry name" value="PyrdxlP-dep_Trfase"/>
</dbReference>
<dbReference type="GO" id="GO:0030170">
    <property type="term" value="F:pyridoxal phosphate binding"/>
    <property type="evidence" value="ECO:0007669"/>
    <property type="project" value="UniProtKB-UniRule"/>
</dbReference>
<dbReference type="FunFam" id="3.90.1150.10:FF:000033">
    <property type="entry name" value="Cystathionine gamma-synthase"/>
    <property type="match status" value="1"/>
</dbReference>
<dbReference type="EC" id="2.5.1.-" evidence="7"/>
<dbReference type="HAMAP" id="MF_02056">
    <property type="entry name" value="MetZ"/>
    <property type="match status" value="1"/>
</dbReference>
<dbReference type="RefSeq" id="WP_180568543.1">
    <property type="nucleotide sequence ID" value="NZ_JACCKB010000014.1"/>
</dbReference>
<dbReference type="AlphaFoldDB" id="A0A853I9H8"/>
<dbReference type="SUPFAM" id="SSF53383">
    <property type="entry name" value="PLP-dependent transferases"/>
    <property type="match status" value="1"/>
</dbReference>
<dbReference type="Gene3D" id="3.90.1150.10">
    <property type="entry name" value="Aspartate Aminotransferase, domain 1"/>
    <property type="match status" value="1"/>
</dbReference>
<dbReference type="GO" id="GO:0071268">
    <property type="term" value="P:homocysteine biosynthetic process"/>
    <property type="evidence" value="ECO:0007669"/>
    <property type="project" value="InterPro"/>
</dbReference>
<evidence type="ECO:0000256" key="2">
    <source>
        <dbReference type="ARBA" id="ARBA00011881"/>
    </source>
</evidence>
<keyword evidence="11" id="KW-1185">Reference proteome</keyword>
<comment type="subunit">
    <text evidence="2 7">Homotetramer.</text>
</comment>
<comment type="pathway">
    <text evidence="7">Amino-acid biosynthesis; L-methionine biosynthesis via de novo pathway; L-homocysteine from O-succinyl-L-homoserine: step 1/1.</text>
</comment>
<dbReference type="PIRSF" id="PIRSF001434">
    <property type="entry name" value="CGS"/>
    <property type="match status" value="1"/>
</dbReference>
<dbReference type="InterPro" id="IPR054542">
    <property type="entry name" value="Cys_met_metab_PP"/>
</dbReference>
<dbReference type="GO" id="GO:0005737">
    <property type="term" value="C:cytoplasm"/>
    <property type="evidence" value="ECO:0007669"/>
    <property type="project" value="TreeGrafter"/>
</dbReference>
<evidence type="ECO:0000256" key="9">
    <source>
        <dbReference type="RuleBase" id="RU362118"/>
    </source>
</evidence>
<dbReference type="Pfam" id="PF01053">
    <property type="entry name" value="Cys_Met_Meta_PP"/>
    <property type="match status" value="1"/>
</dbReference>
<dbReference type="FunFam" id="3.40.640.10:FF:000035">
    <property type="entry name" value="O-succinylhomoserine sulfhydrylase"/>
    <property type="match status" value="1"/>
</dbReference>
<keyword evidence="7" id="KW-0028">Amino-acid biosynthesis</keyword>
<dbReference type="GO" id="GO:0016846">
    <property type="term" value="F:carbon-sulfur lyase activity"/>
    <property type="evidence" value="ECO:0007669"/>
    <property type="project" value="TreeGrafter"/>
</dbReference>
<accession>A0A853I9H8</accession>
<dbReference type="InterPro" id="IPR015421">
    <property type="entry name" value="PyrdxlP-dep_Trfase_major"/>
</dbReference>
<dbReference type="CDD" id="cd00614">
    <property type="entry name" value="CGS_like"/>
    <property type="match status" value="1"/>
</dbReference>
<comment type="similarity">
    <text evidence="5 7">Belongs to the trans-sulfuration enzymes family. MetZ subfamily.</text>
</comment>
<comment type="function">
    <text evidence="7">Catalyzes the formation of L-homocysteine from O-succinyl-L-homoserine (OSHS) and hydrogen sulfide.</text>
</comment>
<feature type="modified residue" description="N6-(pyridoxal phosphate)lysine" evidence="7 8">
    <location>
        <position position="220"/>
    </location>
</feature>
<comment type="cofactor">
    <cofactor evidence="1 7 9">
        <name>pyridoxal 5'-phosphate</name>
        <dbReference type="ChEBI" id="CHEBI:597326"/>
    </cofactor>
</comment>
<sequence length="406" mass="43827">MSEQIFDSDWYGSDLSEAEFATLAVRAGQRRTPETEHAEPIFTTSSYVFKSAADAAARFAGDIPGNVYSRYTNPTVRTFEERIAALEKGEQAVATASGMAAILSTCMALLKAGDHIVCSRSVFGTTTNIFDKVLRKFAIDTTFVDLVNIESWQAAIKPNTKMLFLETPSNPLSETADIRQLAELAHQHDALLVVDNCFCTPALQQPLTLGADVVVHSATKFLDGQGRCVGGVAVGRSELMNEVLGVIRTAGPCMSPFNAWVFLKGLETLSLRMERHCSNTLALAEWLAQQPGIKTVHYAGLTSHPQHELAKQQQKAFGGVLSFEVTGGKAEAWQFIDATKVVSITANLGDAKTTITHPATTTHCRLSPEDRANAGIKDSLIRVAVGLEAIDDLKADMARGLAAINK</sequence>
<dbReference type="GO" id="GO:0019346">
    <property type="term" value="P:transsulfuration"/>
    <property type="evidence" value="ECO:0007669"/>
    <property type="project" value="InterPro"/>
</dbReference>
<protein>
    <recommendedName>
        <fullName evidence="6 7">O-succinylhomoserine sulfhydrylase</fullName>
        <shortName evidence="7">OSH sulfhydrylase</shortName>
        <shortName evidence="7">OSHS sulfhydrylase</shortName>
        <ecNumber evidence="7">2.5.1.-</ecNumber>
    </recommendedName>
</protein>
<dbReference type="PANTHER" id="PTHR11808">
    <property type="entry name" value="TRANS-SULFURATION ENZYME FAMILY MEMBER"/>
    <property type="match status" value="1"/>
</dbReference>
<dbReference type="PANTHER" id="PTHR11808:SF80">
    <property type="entry name" value="CYSTATHIONINE GAMMA-LYASE"/>
    <property type="match status" value="1"/>
</dbReference>
<keyword evidence="4 7" id="KW-0663">Pyridoxal phosphate</keyword>
<comment type="catalytic activity">
    <reaction evidence="7">
        <text>O-succinyl-L-homoserine + hydrogen sulfide = L-homocysteine + succinate</text>
        <dbReference type="Rhea" id="RHEA:27826"/>
        <dbReference type="ChEBI" id="CHEBI:29919"/>
        <dbReference type="ChEBI" id="CHEBI:30031"/>
        <dbReference type="ChEBI" id="CHEBI:57661"/>
        <dbReference type="ChEBI" id="CHEBI:58199"/>
    </reaction>
</comment>
<evidence type="ECO:0000256" key="1">
    <source>
        <dbReference type="ARBA" id="ARBA00001933"/>
    </source>
</evidence>
<comment type="caution">
    <text evidence="10">The sequence shown here is derived from an EMBL/GenBank/DDBJ whole genome shotgun (WGS) entry which is preliminary data.</text>
</comment>
<dbReference type="InterPro" id="IPR006234">
    <property type="entry name" value="O-succ-hSer_sulfhydrylase"/>
</dbReference>
<evidence type="ECO:0000313" key="11">
    <source>
        <dbReference type="Proteomes" id="UP000569732"/>
    </source>
</evidence>
<dbReference type="InterPro" id="IPR015422">
    <property type="entry name" value="PyrdxlP-dep_Trfase_small"/>
</dbReference>
<keyword evidence="7" id="KW-0486">Methionine biosynthesis</keyword>
<evidence type="ECO:0000256" key="8">
    <source>
        <dbReference type="PIRSR" id="PIRSR001434-2"/>
    </source>
</evidence>
<evidence type="ECO:0000256" key="7">
    <source>
        <dbReference type="HAMAP-Rule" id="MF_02056"/>
    </source>
</evidence>
<proteinExistence type="inferred from homology"/>
<evidence type="ECO:0000256" key="3">
    <source>
        <dbReference type="ARBA" id="ARBA00022679"/>
    </source>
</evidence>
<reference evidence="10 11" key="1">
    <citation type="submission" date="2020-07" db="EMBL/GenBank/DDBJ databases">
        <title>Endozoicomonas sp. nov., isolated from sediment.</title>
        <authorList>
            <person name="Gu T."/>
        </authorList>
    </citation>
    <scope>NUCLEOTIDE SEQUENCE [LARGE SCALE GENOMIC DNA]</scope>
    <source>
        <strain evidence="10 11">SM1973</strain>
    </source>
</reference>
<dbReference type="GO" id="GO:0071266">
    <property type="term" value="P:'de novo' L-methionine biosynthetic process"/>
    <property type="evidence" value="ECO:0007669"/>
    <property type="project" value="UniProtKB-UniRule"/>
</dbReference>
<dbReference type="NCBIfam" id="NF006003">
    <property type="entry name" value="PRK08133.1"/>
    <property type="match status" value="1"/>
</dbReference>
<dbReference type="PROSITE" id="PS00868">
    <property type="entry name" value="CYS_MET_METAB_PP"/>
    <property type="match status" value="1"/>
</dbReference>
<dbReference type="UniPathway" id="UPA00051">
    <property type="reaction ID" value="UER00449"/>
</dbReference>
<evidence type="ECO:0000256" key="4">
    <source>
        <dbReference type="ARBA" id="ARBA00022898"/>
    </source>
</evidence>
<evidence type="ECO:0000256" key="5">
    <source>
        <dbReference type="ARBA" id="ARBA00060995"/>
    </source>
</evidence>
<organism evidence="10 11">
    <name type="scientific">Spartinivicinus marinus</name>
    <dbReference type="NCBI Taxonomy" id="2994442"/>
    <lineage>
        <taxon>Bacteria</taxon>
        <taxon>Pseudomonadati</taxon>
        <taxon>Pseudomonadota</taxon>
        <taxon>Gammaproteobacteria</taxon>
        <taxon>Oceanospirillales</taxon>
        <taxon>Zooshikellaceae</taxon>
        <taxon>Spartinivicinus</taxon>
    </lineage>
</organism>
<dbReference type="InterPro" id="IPR000277">
    <property type="entry name" value="Cys/Met-Metab_PyrdxlP-dep_enz"/>
</dbReference>
<dbReference type="Proteomes" id="UP000569732">
    <property type="component" value="Unassembled WGS sequence"/>
</dbReference>
<evidence type="ECO:0000313" key="10">
    <source>
        <dbReference type="EMBL" id="NYZ66521.1"/>
    </source>
</evidence>
<dbReference type="Gene3D" id="3.40.640.10">
    <property type="entry name" value="Type I PLP-dependent aspartate aminotransferase-like (Major domain)"/>
    <property type="match status" value="1"/>
</dbReference>
<dbReference type="GO" id="GO:0016765">
    <property type="term" value="F:transferase activity, transferring alkyl or aryl (other than methyl) groups"/>
    <property type="evidence" value="ECO:0007669"/>
    <property type="project" value="UniProtKB-UniRule"/>
</dbReference>
<evidence type="ECO:0000256" key="6">
    <source>
        <dbReference type="ARBA" id="ARBA00071157"/>
    </source>
</evidence>